<dbReference type="Gene3D" id="3.40.50.10190">
    <property type="entry name" value="BRCT domain"/>
    <property type="match status" value="1"/>
</dbReference>
<dbReference type="EMBL" id="KN847486">
    <property type="protein sequence ID" value="KIW99478.1"/>
    <property type="molecule type" value="Genomic_DNA"/>
</dbReference>
<dbReference type="SUPFAM" id="SSF52113">
    <property type="entry name" value="BRCT domain"/>
    <property type="match status" value="1"/>
</dbReference>
<feature type="compositionally biased region" description="Basic and acidic residues" evidence="1">
    <location>
        <begin position="104"/>
        <end position="113"/>
    </location>
</feature>
<organism evidence="3 4">
    <name type="scientific">Rhinocladiella mackenziei CBS 650.93</name>
    <dbReference type="NCBI Taxonomy" id="1442369"/>
    <lineage>
        <taxon>Eukaryota</taxon>
        <taxon>Fungi</taxon>
        <taxon>Dikarya</taxon>
        <taxon>Ascomycota</taxon>
        <taxon>Pezizomycotina</taxon>
        <taxon>Eurotiomycetes</taxon>
        <taxon>Chaetothyriomycetidae</taxon>
        <taxon>Chaetothyriales</taxon>
        <taxon>Herpotrichiellaceae</taxon>
        <taxon>Rhinocladiella</taxon>
    </lineage>
</organism>
<dbReference type="Proteomes" id="UP000053617">
    <property type="component" value="Unassembled WGS sequence"/>
</dbReference>
<dbReference type="PROSITE" id="PS50172">
    <property type="entry name" value="BRCT"/>
    <property type="match status" value="1"/>
</dbReference>
<gene>
    <name evidence="3" type="ORF">Z518_11217</name>
</gene>
<dbReference type="InterPro" id="IPR036420">
    <property type="entry name" value="BRCT_dom_sf"/>
</dbReference>
<evidence type="ECO:0000259" key="2">
    <source>
        <dbReference type="PROSITE" id="PS50172"/>
    </source>
</evidence>
<dbReference type="RefSeq" id="XP_013266615.1">
    <property type="nucleotide sequence ID" value="XM_013411161.1"/>
</dbReference>
<protein>
    <recommendedName>
        <fullName evidence="2">BRCT domain-containing protein</fullName>
    </recommendedName>
</protein>
<proteinExistence type="predicted"/>
<evidence type="ECO:0000313" key="3">
    <source>
        <dbReference type="EMBL" id="KIW99478.1"/>
    </source>
</evidence>
<evidence type="ECO:0000256" key="1">
    <source>
        <dbReference type="SAM" id="MobiDB-lite"/>
    </source>
</evidence>
<dbReference type="GeneID" id="25299288"/>
<feature type="region of interest" description="Disordered" evidence="1">
    <location>
        <begin position="100"/>
        <end position="135"/>
    </location>
</feature>
<keyword evidence="4" id="KW-1185">Reference proteome</keyword>
<dbReference type="OrthoDB" id="342264at2759"/>
<dbReference type="InterPro" id="IPR001357">
    <property type="entry name" value="BRCT_dom"/>
</dbReference>
<dbReference type="VEuPathDB" id="FungiDB:Z518_11217"/>
<evidence type="ECO:0000313" key="4">
    <source>
        <dbReference type="Proteomes" id="UP000053617"/>
    </source>
</evidence>
<dbReference type="AlphaFoldDB" id="A0A0D2I1B0"/>
<sequence length="135" mass="15839">MGKTFRNVHLASTNDFPKGWVAHNGGTFAKEIFKDVTHLVASKKAWRRYCPMVREAHRLKTVHIVRLEWLEDSLLTKFRRPLDTTKYEWEQRKVTKIVRKRRMKGETGEKASGESDNTCCTTEEEEVTGRKRTDE</sequence>
<name>A0A0D2I1B0_9EURO</name>
<dbReference type="HOGENOM" id="CLU_1886895_0_0_1"/>
<feature type="domain" description="BRCT" evidence="2">
    <location>
        <begin position="21"/>
        <end position="87"/>
    </location>
</feature>
<dbReference type="STRING" id="1442369.A0A0D2I1B0"/>
<accession>A0A0D2I1B0</accession>
<reference evidence="3 4" key="1">
    <citation type="submission" date="2015-01" db="EMBL/GenBank/DDBJ databases">
        <title>The Genome Sequence of Rhinocladiella mackenzie CBS 650.93.</title>
        <authorList>
            <consortium name="The Broad Institute Genomics Platform"/>
            <person name="Cuomo C."/>
            <person name="de Hoog S."/>
            <person name="Gorbushina A."/>
            <person name="Stielow B."/>
            <person name="Teixiera M."/>
            <person name="Abouelleil A."/>
            <person name="Chapman S.B."/>
            <person name="Priest M."/>
            <person name="Young S.K."/>
            <person name="Wortman J."/>
            <person name="Nusbaum C."/>
            <person name="Birren B."/>
        </authorList>
    </citation>
    <scope>NUCLEOTIDE SEQUENCE [LARGE SCALE GENOMIC DNA]</scope>
    <source>
        <strain evidence="3 4">CBS 650.93</strain>
    </source>
</reference>